<dbReference type="InterPro" id="IPR037143">
    <property type="entry name" value="4-PPantetheinyl_Trfase_dom_sf"/>
</dbReference>
<dbReference type="PANTHER" id="PTHR43074:SF1">
    <property type="entry name" value="BETA-KETOACYL SYNTHASE FAMILY PROTEIN-RELATED"/>
    <property type="match status" value="1"/>
</dbReference>
<proteinExistence type="predicted"/>
<evidence type="ECO:0000313" key="5">
    <source>
        <dbReference type="Proteomes" id="UP000032309"/>
    </source>
</evidence>
<comment type="caution">
    <text evidence="4">The sequence shown here is derived from an EMBL/GenBank/DDBJ whole genome shotgun (WGS) entry which is preliminary data.</text>
</comment>
<dbReference type="InterPro" id="IPR052568">
    <property type="entry name" value="PKS-FAS_Synthase"/>
</dbReference>
<organism evidence="4 5">
    <name type="scientific">Candidatus Brocadia sinica JPN1</name>
    <dbReference type="NCBI Taxonomy" id="1197129"/>
    <lineage>
        <taxon>Bacteria</taxon>
        <taxon>Pseudomonadati</taxon>
        <taxon>Planctomycetota</taxon>
        <taxon>Candidatus Brocadiia</taxon>
        <taxon>Candidatus Brocadiales</taxon>
        <taxon>Candidatus Brocadiaceae</taxon>
        <taxon>Candidatus Brocadia</taxon>
    </lineage>
</organism>
<dbReference type="SUPFAM" id="SSF55048">
    <property type="entry name" value="Probable ACP-binding domain of malonyl-CoA ACP transacylase"/>
    <property type="match status" value="1"/>
</dbReference>
<dbReference type="InterPro" id="IPR001227">
    <property type="entry name" value="Ac_transferase_dom_sf"/>
</dbReference>
<evidence type="ECO:0000256" key="2">
    <source>
        <dbReference type="SAM" id="MobiDB-lite"/>
    </source>
</evidence>
<evidence type="ECO:0000313" key="4">
    <source>
        <dbReference type="EMBL" id="GAN33079.1"/>
    </source>
</evidence>
<dbReference type="SUPFAM" id="SSF52151">
    <property type="entry name" value="FabD/lysophospholipase-like"/>
    <property type="match status" value="1"/>
</dbReference>
<dbReference type="EMBL" id="BAFN01000001">
    <property type="protein sequence ID" value="GAN33079.1"/>
    <property type="molecule type" value="Genomic_DNA"/>
</dbReference>
<dbReference type="Gene3D" id="3.90.470.20">
    <property type="entry name" value="4'-phosphopantetheinyl transferase domain"/>
    <property type="match status" value="2"/>
</dbReference>
<evidence type="ECO:0000259" key="3">
    <source>
        <dbReference type="SMART" id="SM00827"/>
    </source>
</evidence>
<feature type="region of interest" description="Disordered" evidence="2">
    <location>
        <begin position="285"/>
        <end position="304"/>
    </location>
</feature>
<dbReference type="InterPro" id="IPR016036">
    <property type="entry name" value="Malonyl_transacylase_ACP-bd"/>
</dbReference>
<accession>A0ABQ0JWB8</accession>
<dbReference type="InterPro" id="IPR014043">
    <property type="entry name" value="Acyl_transferase_dom"/>
</dbReference>
<sequence>MDFAVAAVFIANQALFTLLDYLEIRPDAMVGHSSGEFVALMASGAVDLQNEEQVIQLALDLLRIHESLKEKIPDARLLAVGAANPSVVDSVAAESGGLLHVAMDNCPHQIVLCGSETTIASVTNRLQSQGAICNLLPFHRAYHTPLFKPVCDQFFPFFQALKIVSPRIPIYSCATAQSHQDDPEEIRRLAVEQWCRPVRFHETINAMYADGVRIFVEVGPRGNLTSFVDDILQNRRYIAVPSNVSQRSGITQINYMIGLLAAHGVRMRLDYLYAHRAPERLSFGVVDKQGEKPGKKPESARLTQKLPVLQPASGSKPYTSDALPYSSFSLAPKVLQSQSSSRSRAMLDHLQMMEQFLVTQQEIMTSFLAGSYKIPCDTMISAPWPQIVSHLPSSLGFQCCRISETGDESLLHTLIPGVLSHRELEVWLRLSGPEKRRMEWLLGRLAAKDAVRLFLKDQYQLKANPADIEITTDKHGRPLAGGELIGKLDCRLTISITHSGRSAAAVAGKCGNHLGVGIDMESVGQNHEGLERIALSAKEQMLLSAVPVSKREQWILRLWCAKEAAAKALGRGMAGNPLNLFVQKIDAESGEVSLALSGELARQLNDYKDMSFTAHTRHDGDFIFAISMV</sequence>
<feature type="compositionally biased region" description="Basic and acidic residues" evidence="2">
    <location>
        <begin position="288"/>
        <end position="299"/>
    </location>
</feature>
<protein>
    <submittedName>
        <fullName evidence="4">Beta-ketoacyl synthase</fullName>
    </submittedName>
</protein>
<keyword evidence="1" id="KW-0808">Transferase</keyword>
<dbReference type="SMART" id="SM00827">
    <property type="entry name" value="PKS_AT"/>
    <property type="match status" value="1"/>
</dbReference>
<evidence type="ECO:0000256" key="1">
    <source>
        <dbReference type="ARBA" id="ARBA00022679"/>
    </source>
</evidence>
<feature type="domain" description="Malonyl-CoA:ACP transacylase (MAT)" evidence="3">
    <location>
        <begin position="8"/>
        <end position="247"/>
    </location>
</feature>
<dbReference type="Pfam" id="PF01648">
    <property type="entry name" value="ACPS"/>
    <property type="match status" value="1"/>
</dbReference>
<gene>
    <name evidence="4" type="ORF">BROSI_A1596</name>
</gene>
<reference evidence="5" key="1">
    <citation type="journal article" date="2015" name="Genome Announc.">
        <title>Draft Genome Sequence of an Anaerobic Ammonium-Oxidizing Bacterium, "Candidatus Brocadia sinica".</title>
        <authorList>
            <person name="Oshiki M."/>
            <person name="Shinyako-Hata K."/>
            <person name="Satoh H."/>
            <person name="Okabe S."/>
        </authorList>
    </citation>
    <scope>NUCLEOTIDE SEQUENCE [LARGE SCALE GENOMIC DNA]</scope>
    <source>
        <strain evidence="5">JPN1</strain>
    </source>
</reference>
<name>A0ABQ0JWB8_9BACT</name>
<keyword evidence="5" id="KW-1185">Reference proteome</keyword>
<dbReference type="Pfam" id="PF00698">
    <property type="entry name" value="Acyl_transf_1"/>
    <property type="match status" value="1"/>
</dbReference>
<dbReference type="PANTHER" id="PTHR43074">
    <property type="entry name" value="OMEGA-3 POLYUNSATURATED FATTY ACID SYNTHASE PFAB-RELATED"/>
    <property type="match status" value="1"/>
</dbReference>
<dbReference type="SUPFAM" id="SSF56214">
    <property type="entry name" value="4'-phosphopantetheinyl transferase"/>
    <property type="match status" value="2"/>
</dbReference>
<dbReference type="Gene3D" id="3.40.366.10">
    <property type="entry name" value="Malonyl-Coenzyme A Acyl Carrier Protein, domain 2"/>
    <property type="match status" value="1"/>
</dbReference>
<dbReference type="InterPro" id="IPR016035">
    <property type="entry name" value="Acyl_Trfase/lysoPLipase"/>
</dbReference>
<dbReference type="InterPro" id="IPR008278">
    <property type="entry name" value="4-PPantetheinyl_Trfase_dom"/>
</dbReference>
<dbReference type="Proteomes" id="UP000032309">
    <property type="component" value="Unassembled WGS sequence"/>
</dbReference>